<comment type="similarity">
    <text evidence="1">Belongs to the YbaB/EbfC family.</text>
</comment>
<dbReference type="HOGENOM" id="CLU_140930_1_2_9"/>
<organism evidence="3 4">
    <name type="scientific">Coprobacillus cateniformis</name>
    <dbReference type="NCBI Taxonomy" id="100884"/>
    <lineage>
        <taxon>Bacteria</taxon>
        <taxon>Bacillati</taxon>
        <taxon>Bacillota</taxon>
        <taxon>Erysipelotrichia</taxon>
        <taxon>Erysipelotrichales</taxon>
        <taxon>Coprobacillaceae</taxon>
        <taxon>Coprobacillus</taxon>
    </lineage>
</organism>
<keyword evidence="2" id="KW-0175">Coiled coil</keyword>
<dbReference type="HAMAP" id="MF_00274">
    <property type="entry name" value="DNA_YbaB_EbfC"/>
    <property type="match status" value="1"/>
</dbReference>
<dbReference type="GO" id="GO:0003677">
    <property type="term" value="F:DNA binding"/>
    <property type="evidence" value="ECO:0007669"/>
    <property type="project" value="UniProtKB-UniRule"/>
</dbReference>
<evidence type="ECO:0000256" key="1">
    <source>
        <dbReference type="HAMAP-Rule" id="MF_00274"/>
    </source>
</evidence>
<dbReference type="Proteomes" id="UP000003157">
    <property type="component" value="Unassembled WGS sequence"/>
</dbReference>
<keyword evidence="1" id="KW-0963">Cytoplasm</keyword>
<evidence type="ECO:0000313" key="4">
    <source>
        <dbReference type="Proteomes" id="UP000003157"/>
    </source>
</evidence>
<keyword evidence="4" id="KW-1185">Reference proteome</keyword>
<evidence type="ECO:0000313" key="3">
    <source>
        <dbReference type="EMBL" id="EFW04823.1"/>
    </source>
</evidence>
<feature type="coiled-coil region" evidence="2">
    <location>
        <begin position="3"/>
        <end position="30"/>
    </location>
</feature>
<dbReference type="STRING" id="100884.GCA_000269565_02043"/>
<dbReference type="SUPFAM" id="SSF82607">
    <property type="entry name" value="YbaB-like"/>
    <property type="match status" value="1"/>
</dbReference>
<comment type="subunit">
    <text evidence="1">Homodimer.</text>
</comment>
<dbReference type="InterPro" id="IPR004401">
    <property type="entry name" value="YbaB/EbfC"/>
</dbReference>
<keyword evidence="1" id="KW-0238">DNA-binding</keyword>
<dbReference type="AlphaFoldDB" id="E7GB07"/>
<dbReference type="GeneID" id="78229890"/>
<sequence length="102" mass="11671">MNFANLVQQAQQMQKKVAKAKKKFDEKEFDIASQNDIITGKIKGSLEITELHIDQSMMCTEHQEDVQDLLMITLNQMIKKINDEREDTVNKVTNGVDVSAFL</sequence>
<dbReference type="RefSeq" id="WP_008789048.1">
    <property type="nucleotide sequence ID" value="NZ_AKCB01000001.1"/>
</dbReference>
<proteinExistence type="inferred from homology"/>
<evidence type="ECO:0000256" key="2">
    <source>
        <dbReference type="SAM" id="Coils"/>
    </source>
</evidence>
<dbReference type="OrthoDB" id="1645625at2"/>
<dbReference type="PIRSF" id="PIRSF004555">
    <property type="entry name" value="UCP004555"/>
    <property type="match status" value="1"/>
</dbReference>
<protein>
    <recommendedName>
        <fullName evidence="1">Nucleoid-associated protein HMPREF9488_01947</fullName>
    </recommendedName>
</protein>
<name>E7GB07_9FIRM</name>
<dbReference type="Pfam" id="PF02575">
    <property type="entry name" value="YbaB_DNA_bd"/>
    <property type="match status" value="1"/>
</dbReference>
<dbReference type="EMBL" id="ADKX01000033">
    <property type="protein sequence ID" value="EFW04823.1"/>
    <property type="molecule type" value="Genomic_DNA"/>
</dbReference>
<dbReference type="InterPro" id="IPR036894">
    <property type="entry name" value="YbaB-like_sf"/>
</dbReference>
<reference evidence="3 4" key="1">
    <citation type="submission" date="2010-12" db="EMBL/GenBank/DDBJ databases">
        <title>The Genome Sequence of Coprobacillus sp. strain 29_1.</title>
        <authorList>
            <consortium name="The Broad Institute Genome Sequencing Platform"/>
            <person name="Earl A."/>
            <person name="Ward D."/>
            <person name="Feldgarden M."/>
            <person name="Gevers D."/>
            <person name="Daigneault M."/>
            <person name="Sibley C.D."/>
            <person name="White A."/>
            <person name="Strauss J."/>
            <person name="Allen-Vercoe E."/>
            <person name="Young S.K."/>
            <person name="Zeng Q."/>
            <person name="Gargeya S."/>
            <person name="Fitzgerald M."/>
            <person name="Haas B."/>
            <person name="Abouelleil A."/>
            <person name="Alvarado L."/>
            <person name="Arachchi H.M."/>
            <person name="Berlin A."/>
            <person name="Brown A."/>
            <person name="Chapman S.B."/>
            <person name="Chen Z."/>
            <person name="Dunbar C."/>
            <person name="Freedman E."/>
            <person name="Gearin G."/>
            <person name="Gellesch M."/>
            <person name="Goldberg J."/>
            <person name="Griggs A."/>
            <person name="Gujja S."/>
            <person name="Heilman E."/>
            <person name="Heiman D."/>
            <person name="Howarth C."/>
            <person name="Larson L."/>
            <person name="Lui A."/>
            <person name="MacDonald P.J.P."/>
            <person name="Mehta T."/>
            <person name="Montmayeur A."/>
            <person name="Murphy C."/>
            <person name="Neiman D."/>
            <person name="Pearson M."/>
            <person name="Priest M."/>
            <person name="Roberts A."/>
            <person name="Saif S."/>
            <person name="Shea T."/>
            <person name="Shenoy N."/>
            <person name="Sisk P."/>
            <person name="Stolte C."/>
            <person name="Sykes S."/>
            <person name="White J."/>
            <person name="Yandava C."/>
            <person name="Nusbaum C."/>
            <person name="Birren B."/>
        </authorList>
    </citation>
    <scope>NUCLEOTIDE SEQUENCE [LARGE SCALE GENOMIC DNA]</scope>
    <source>
        <strain evidence="3 4">29_1</strain>
    </source>
</reference>
<gene>
    <name evidence="3" type="ORF">HMPREF9488_01947</name>
</gene>
<comment type="subcellular location">
    <subcellularLocation>
        <location evidence="1">Cytoplasm</location>
        <location evidence="1">Nucleoid</location>
    </subcellularLocation>
</comment>
<comment type="caution">
    <text evidence="3">The sequence shown here is derived from an EMBL/GenBank/DDBJ whole genome shotgun (WGS) entry which is preliminary data.</text>
</comment>
<dbReference type="Gene3D" id="3.30.1310.10">
    <property type="entry name" value="Nucleoid-associated protein YbaB-like domain"/>
    <property type="match status" value="1"/>
</dbReference>
<dbReference type="GO" id="GO:0043590">
    <property type="term" value="C:bacterial nucleoid"/>
    <property type="evidence" value="ECO:0007669"/>
    <property type="project" value="UniProtKB-UniRule"/>
</dbReference>
<accession>E7GB07</accession>
<dbReference type="eggNOG" id="COG0718">
    <property type="taxonomic scope" value="Bacteria"/>
</dbReference>
<dbReference type="GO" id="GO:0005737">
    <property type="term" value="C:cytoplasm"/>
    <property type="evidence" value="ECO:0007669"/>
    <property type="project" value="UniProtKB-UniRule"/>
</dbReference>
<comment type="function">
    <text evidence="1">Binds to DNA and alters its conformation. May be involved in regulation of gene expression, nucleoid organization and DNA protection.</text>
</comment>